<dbReference type="RefSeq" id="WP_216343555.1">
    <property type="nucleotide sequence ID" value="NZ_JAHLEM010000233.1"/>
</dbReference>
<sequence>MEHQGGLAADLDEADAVRTQLAAHPHHHLGDALTTTDELARCGRCTAEQVSPCSATASSSGKVTLRYHRK</sequence>
<dbReference type="EMBL" id="JAHLEM010000233">
    <property type="protein sequence ID" value="MBU3866525.1"/>
    <property type="molecule type" value="Genomic_DNA"/>
</dbReference>
<dbReference type="Proteomes" id="UP000720508">
    <property type="component" value="Unassembled WGS sequence"/>
</dbReference>
<name>A0ABS6CHX3_9ACTN</name>
<protein>
    <submittedName>
        <fullName evidence="1">Uncharacterized protein</fullName>
    </submittedName>
</protein>
<proteinExistence type="predicted"/>
<organism evidence="1 2">
    <name type="scientific">Streptomyces niphimycinicus</name>
    <dbReference type="NCBI Taxonomy" id="2842201"/>
    <lineage>
        <taxon>Bacteria</taxon>
        <taxon>Bacillati</taxon>
        <taxon>Actinomycetota</taxon>
        <taxon>Actinomycetes</taxon>
        <taxon>Kitasatosporales</taxon>
        <taxon>Streptomycetaceae</taxon>
        <taxon>Streptomyces</taxon>
    </lineage>
</organism>
<accession>A0ABS6CHX3</accession>
<gene>
    <name evidence="1" type="ORF">KN815_21400</name>
</gene>
<evidence type="ECO:0000313" key="1">
    <source>
        <dbReference type="EMBL" id="MBU3866525.1"/>
    </source>
</evidence>
<reference evidence="1 2" key="1">
    <citation type="submission" date="2021-06" db="EMBL/GenBank/DDBJ databases">
        <authorList>
            <person name="Pan X."/>
        </authorList>
    </citation>
    <scope>NUCLEOTIDE SEQUENCE [LARGE SCALE GENOMIC DNA]</scope>
    <source>
        <strain evidence="1 2">4503</strain>
    </source>
</reference>
<keyword evidence="2" id="KW-1185">Reference proteome</keyword>
<comment type="caution">
    <text evidence="1">The sequence shown here is derived from an EMBL/GenBank/DDBJ whole genome shotgun (WGS) entry which is preliminary data.</text>
</comment>
<evidence type="ECO:0000313" key="2">
    <source>
        <dbReference type="Proteomes" id="UP000720508"/>
    </source>
</evidence>